<dbReference type="OrthoDB" id="20872at2759"/>
<evidence type="ECO:0000256" key="2">
    <source>
        <dbReference type="ARBA" id="ARBA00023043"/>
    </source>
</evidence>
<dbReference type="PANTHER" id="PTHR24173:SF74">
    <property type="entry name" value="ANKYRIN REPEAT DOMAIN-CONTAINING PROTEIN 16"/>
    <property type="match status" value="1"/>
</dbReference>
<dbReference type="SMR" id="A0A194W2K0"/>
<dbReference type="SMART" id="SM00248">
    <property type="entry name" value="ANK"/>
    <property type="match status" value="26"/>
</dbReference>
<dbReference type="InterPro" id="IPR002110">
    <property type="entry name" value="Ankyrin_rpt"/>
</dbReference>
<dbReference type="SUPFAM" id="SSF52540">
    <property type="entry name" value="P-loop containing nucleoside triphosphate hydrolases"/>
    <property type="match status" value="1"/>
</dbReference>
<dbReference type="SUPFAM" id="SSF48403">
    <property type="entry name" value="Ankyrin repeat"/>
    <property type="match status" value="3"/>
</dbReference>
<dbReference type="SUPFAM" id="SSF53474">
    <property type="entry name" value="alpha/beta-Hydrolases"/>
    <property type="match status" value="1"/>
</dbReference>
<dbReference type="Pfam" id="PF13637">
    <property type="entry name" value="Ank_4"/>
    <property type="match status" value="2"/>
</dbReference>
<feature type="repeat" description="ANK" evidence="3">
    <location>
        <begin position="1570"/>
        <end position="1602"/>
    </location>
</feature>
<feature type="repeat" description="ANK" evidence="3">
    <location>
        <begin position="1606"/>
        <end position="1638"/>
    </location>
</feature>
<evidence type="ECO:0000313" key="5">
    <source>
        <dbReference type="EMBL" id="KUI70689.1"/>
    </source>
</evidence>
<feature type="repeat" description="ANK" evidence="3">
    <location>
        <begin position="1813"/>
        <end position="1845"/>
    </location>
</feature>
<dbReference type="Gene3D" id="1.25.40.20">
    <property type="entry name" value="Ankyrin repeat-containing domain"/>
    <property type="match status" value="7"/>
</dbReference>
<dbReference type="Gene3D" id="3.40.50.1820">
    <property type="entry name" value="alpha/beta hydrolase"/>
    <property type="match status" value="1"/>
</dbReference>
<evidence type="ECO:0000259" key="4">
    <source>
        <dbReference type="PROSITE" id="PS50837"/>
    </source>
</evidence>
<dbReference type="InterPro" id="IPR036770">
    <property type="entry name" value="Ankyrin_rpt-contain_sf"/>
</dbReference>
<feature type="repeat" description="ANK" evidence="3">
    <location>
        <begin position="1534"/>
        <end position="1566"/>
    </location>
</feature>
<dbReference type="InterPro" id="IPR007111">
    <property type="entry name" value="NACHT_NTPase"/>
</dbReference>
<protein>
    <submittedName>
        <fullName evidence="5">Serine/threonine-protein phosphatase 6 regulatory ankyrin repeat subunit B</fullName>
    </submittedName>
</protein>
<dbReference type="InterPro" id="IPR000073">
    <property type="entry name" value="AB_hydrolase_1"/>
</dbReference>
<dbReference type="Proteomes" id="UP000078559">
    <property type="component" value="Chromosome 6"/>
</dbReference>
<keyword evidence="6" id="KW-1185">Reference proteome</keyword>
<dbReference type="PROSITE" id="PS50088">
    <property type="entry name" value="ANK_REPEAT"/>
    <property type="match status" value="18"/>
</dbReference>
<feature type="repeat" description="ANK" evidence="3">
    <location>
        <begin position="1469"/>
        <end position="1501"/>
    </location>
</feature>
<dbReference type="EMBL" id="CM003103">
    <property type="protein sequence ID" value="KUI70689.1"/>
    <property type="molecule type" value="Genomic_DNA"/>
</dbReference>
<name>A0A194W2K0_CYTMA</name>
<feature type="repeat" description="ANK" evidence="3">
    <location>
        <begin position="1292"/>
        <end position="1324"/>
    </location>
</feature>
<reference evidence="5" key="1">
    <citation type="submission" date="2014-12" db="EMBL/GenBank/DDBJ databases">
        <title>Genome Sequence of Valsa Canker Pathogens Uncovers a Specific Adaption of Colonization on Woody Bark.</title>
        <authorList>
            <person name="Yin Z."/>
            <person name="Liu H."/>
            <person name="Gao X."/>
            <person name="Li Z."/>
            <person name="Song N."/>
            <person name="Ke X."/>
            <person name="Dai Q."/>
            <person name="Wu Y."/>
            <person name="Sun Y."/>
            <person name="Xu J.-R."/>
            <person name="Kang Z.K."/>
            <person name="Wang L."/>
            <person name="Huang L."/>
        </authorList>
    </citation>
    <scope>NUCLEOTIDE SEQUENCE [LARGE SCALE GENOMIC DNA]</scope>
    <source>
        <strain evidence="5">03-8</strain>
    </source>
</reference>
<feature type="repeat" description="ANK" evidence="3">
    <location>
        <begin position="1879"/>
        <end position="1911"/>
    </location>
</feature>
<dbReference type="PROSITE" id="PS50837">
    <property type="entry name" value="NACHT"/>
    <property type="match status" value="1"/>
</dbReference>
<accession>A0A194W2K0</accession>
<sequence>MLTTVQEYQPFAVLVFIFLSIRLDRASFQNFALVAVGALAAWSVSPANLPWGQAICSFLLALTIAMSPLAPVLVRTFKRLLPKTFQEPEFAMPVRTLTNPDPINVLWDPPGANVDIVAVHGLGCSVETTWMHKRSKQLWLKDFLHLDFPKARIMTFRHNSSWDSNAPVKDLSDYGRQFLGALEGRRTAAEASERPLILVGHSFGGLIIEQALVLARGPAADDDTRAQHESLANSFAGAIFLGTPHAGSSYTLLGKLYCLFHYWEGANPFLLRYMDPGSMERVKLEDDFLKYYRNLSFDFYETKPNIILGIQFQMIVTPIAGTRPGQESHPLDTDHFSLNKYRSRDDASYIAVRDRMSQMLRSWNERVEAKRDSFDANELELLKSLEPYCFTTTSESRQRNLTPGTCQWIVSEREFMKWSPESNVLWILGNPGSGKTYIAQWLCEHLRKTPTNNIIYFFFDAKNEDAKDLCSLKRFYQTVLHQLLEGIRRTRPEKKAQYFRIARQKILREGPGEGSYISALQEVLSISEPSYLVVDALDECKDEEASTLKKWLAKIQAFPNLQIVITGRPTQKLRPVYDDSLCIQLQLSTVVGKLDKDIERYILSRIQNEDSVFPAEMSRVVDILKSRSSGMILYARLMLDILQNKVGTEDDLLEEMEKLPKTLTTLYADRLKNIPDKKFARRILEWLVICRRPFTVDGLRGVDIIDRAIWPTERFDLDKAKPPKDLGKNSCGRDLFSTYRLADLLPLIEILEDKTVRLVHATVSQFLLGEEVEEDGVQCPDAFRVRLADSHKHITITCVAYLRWNLNADNRTILRGVLDNEDLHEYAVLEWPDHCKKSEAQIMDKERERTVIMAFFGRDDVFQAWLTARVELDSLFRARFGLFGRHFVLPQPLHVAVFFNIWRFGRTLLTDTNINARDATGSTALHIAAGQGYPEIVQELLEQGARMDIADHSGAYPLHSAVRRGNHETLAQLADTDQANINVPDKYKFTPMHMACQLGWTQCVAILLQHHASVSNDSRAMETPIGLAIENGHIEVVHALLQHDRSLVEHCGKPLVQAARRGSSEMVKFLCEFGVHMSYTDLLGQTALHKACISGRADLVDYLLDKGAIHVDHKDNSQRTGLYFAAERGFLDVVDCLLRHGADENSLDRREQTVLFKPAGNGHIKVVDRLLRAGTDATRLDLWKRPPLQFAAMKGHVEIVRMLLEKTNTKQNLPGHMGRTVLHHAAEYLREGQEDVIDLLFQHGAQPDVRDEDGDTALHTAVRREGTEPRPAQTLLDRLMQHGVPIDVRNKFGNTALYYAVWDQDLTTVKFLLRAGAKPDDLSLHAAVQRGDVSLVKPFLEQTSTQNLAQMDLYGNTPLHIAASKGDSHTVFTLLGAGAPTRCLNIDGETPVRAAERAKHKETASLLRDADPAPEGDLESHMADFKRSQPNIQYNLGRTVLHMAVILGRLDIVQRLLESQDITEIPDQINRTPLHYAVQQTNIDIAQALLMSMADVNVVDAWGKTPLHFAAKADNIDGVRMLLDAKADFIPSHKGRTPLHIAALNSSSETVKVLLAAKVENSLLPKQDYLGKTAIHLAAERGNGDVMEELLKKTQDTAVIDIRDKKGQTALFLASKHGHLDIIVLLIRAGSIVYRTDNARDMAIHLAAERGHLEIVRSLLDELPNQVQLALDKWKENLPNWPLEKDYHEIAFLNALTSVGALVKDPTCSHLRPDASKWATPEHLQQLQRDVVSSLRTWHKSQHSITSTTLIRAVQGGHVDTVKLLLQKIPEMPLQAQPYWFSNALSFAASKGYVEIAQLLITAGSEVNAITDSQETCLHEAAANGHGNMVELLLRNDANPDLARLCDGSTPLHLAAGAGHEAAARALVRTTFINARDDLGRTPLHRACLGGHSDMVDMLVDADADLAARDFERKTPLELVDLLSGKTRAHMKERAAEQALGGR</sequence>
<feature type="repeat" description="ANK" evidence="3">
    <location>
        <begin position="1217"/>
        <end position="1252"/>
    </location>
</feature>
<feature type="domain" description="NACHT" evidence="4">
    <location>
        <begin position="423"/>
        <end position="569"/>
    </location>
</feature>
<feature type="repeat" description="ANK" evidence="3">
    <location>
        <begin position="1783"/>
        <end position="1812"/>
    </location>
</feature>
<dbReference type="PROSITE" id="PS50297">
    <property type="entry name" value="ANK_REP_REGION"/>
    <property type="match status" value="16"/>
</dbReference>
<feature type="repeat" description="ANK" evidence="3">
    <location>
        <begin position="1253"/>
        <end position="1291"/>
    </location>
</feature>
<proteinExistence type="predicted"/>
<dbReference type="Gene3D" id="3.40.50.300">
    <property type="entry name" value="P-loop containing nucleotide triphosphate hydrolases"/>
    <property type="match status" value="1"/>
</dbReference>
<dbReference type="PRINTS" id="PR01415">
    <property type="entry name" value="ANKYRIN"/>
</dbReference>
<feature type="repeat" description="ANK" evidence="3">
    <location>
        <begin position="1847"/>
        <end position="1869"/>
    </location>
</feature>
<evidence type="ECO:0000313" key="6">
    <source>
        <dbReference type="Proteomes" id="UP000078559"/>
    </source>
</evidence>
<dbReference type="InterPro" id="IPR029058">
    <property type="entry name" value="AB_hydrolase_fold"/>
</dbReference>
<dbReference type="InterPro" id="IPR027417">
    <property type="entry name" value="P-loop_NTPase"/>
</dbReference>
<feature type="repeat" description="ANK" evidence="3">
    <location>
        <begin position="1083"/>
        <end position="1108"/>
    </location>
</feature>
<feature type="repeat" description="ANK" evidence="3">
    <location>
        <begin position="1354"/>
        <end position="1386"/>
    </location>
</feature>
<feature type="repeat" description="ANK" evidence="3">
    <location>
        <begin position="1436"/>
        <end position="1468"/>
    </location>
</feature>
<dbReference type="Pfam" id="PF12796">
    <property type="entry name" value="Ank_2"/>
    <property type="match status" value="8"/>
</dbReference>
<feature type="repeat" description="ANK" evidence="3">
    <location>
        <begin position="1502"/>
        <end position="1534"/>
    </location>
</feature>
<feature type="repeat" description="ANK" evidence="3">
    <location>
        <begin position="920"/>
        <end position="952"/>
    </location>
</feature>
<dbReference type="Pfam" id="PF00023">
    <property type="entry name" value="Ank"/>
    <property type="match status" value="1"/>
</dbReference>
<feature type="repeat" description="ANK" evidence="3">
    <location>
        <begin position="953"/>
        <end position="986"/>
    </location>
</feature>
<keyword evidence="1" id="KW-0677">Repeat</keyword>
<organism evidence="5 6">
    <name type="scientific">Cytospora mali</name>
    <name type="common">Apple Valsa canker fungus</name>
    <name type="synonym">Valsa mali</name>
    <dbReference type="NCBI Taxonomy" id="578113"/>
    <lineage>
        <taxon>Eukaryota</taxon>
        <taxon>Fungi</taxon>
        <taxon>Dikarya</taxon>
        <taxon>Ascomycota</taxon>
        <taxon>Pezizomycotina</taxon>
        <taxon>Sordariomycetes</taxon>
        <taxon>Sordariomycetidae</taxon>
        <taxon>Diaporthales</taxon>
        <taxon>Cytosporaceae</taxon>
        <taxon>Cytospora</taxon>
    </lineage>
</organism>
<dbReference type="Pfam" id="PF12697">
    <property type="entry name" value="Abhydrolase_6"/>
    <property type="match status" value="1"/>
</dbReference>
<dbReference type="PANTHER" id="PTHR24173">
    <property type="entry name" value="ANKYRIN REPEAT CONTAINING"/>
    <property type="match status" value="1"/>
</dbReference>
<evidence type="ECO:0000256" key="1">
    <source>
        <dbReference type="ARBA" id="ARBA00022737"/>
    </source>
</evidence>
<keyword evidence="2 3" id="KW-0040">ANK repeat</keyword>
<evidence type="ECO:0000256" key="3">
    <source>
        <dbReference type="PROSITE-ProRule" id="PRU00023"/>
    </source>
</evidence>
<feature type="repeat" description="ANK" evidence="3">
    <location>
        <begin position="1117"/>
        <end position="1149"/>
    </location>
</feature>
<gene>
    <name evidence="5" type="ORF">VM1G_06330</name>
</gene>
<dbReference type="Pfam" id="PF24883">
    <property type="entry name" value="NPHP3_N"/>
    <property type="match status" value="1"/>
</dbReference>
<dbReference type="InterPro" id="IPR056884">
    <property type="entry name" value="NPHP3-like_N"/>
</dbReference>